<dbReference type="EMBL" id="BAAAVS010000025">
    <property type="protein sequence ID" value="GAA3040569.1"/>
    <property type="molecule type" value="Genomic_DNA"/>
</dbReference>
<dbReference type="RefSeq" id="WP_290707469.1">
    <property type="nucleotide sequence ID" value="NZ_BAAAVS010000025.1"/>
</dbReference>
<dbReference type="InterPro" id="IPR003749">
    <property type="entry name" value="ThiS/MoaD-like"/>
</dbReference>
<dbReference type="InterPro" id="IPR012675">
    <property type="entry name" value="Beta-grasp_dom_sf"/>
</dbReference>
<evidence type="ECO:0008006" key="3">
    <source>
        <dbReference type="Google" id="ProtNLM"/>
    </source>
</evidence>
<dbReference type="Pfam" id="PF02597">
    <property type="entry name" value="ThiS"/>
    <property type="match status" value="1"/>
</dbReference>
<dbReference type="Gene3D" id="3.10.20.30">
    <property type="match status" value="1"/>
</dbReference>
<sequence length="83" mass="8485">MVSTTVTVTYFAALVDATGCRSEDLAVPDRTVAGLRAAVGQRHGPRAAALVRLSSVLTGDEVVRHESAAIGPVVDLLPPFAGG</sequence>
<gene>
    <name evidence="1" type="ORF">GCM10010528_21280</name>
</gene>
<dbReference type="InterPro" id="IPR016155">
    <property type="entry name" value="Mopterin_synth/thiamin_S_b"/>
</dbReference>
<evidence type="ECO:0000313" key="1">
    <source>
        <dbReference type="EMBL" id="GAA3040569.1"/>
    </source>
</evidence>
<evidence type="ECO:0000313" key="2">
    <source>
        <dbReference type="Proteomes" id="UP001501035"/>
    </source>
</evidence>
<protein>
    <recommendedName>
        <fullName evidence="3">MoaD/ThiS family protein</fullName>
    </recommendedName>
</protein>
<organism evidence="1 2">
    <name type="scientific">Gordonia defluvii</name>
    <dbReference type="NCBI Taxonomy" id="283718"/>
    <lineage>
        <taxon>Bacteria</taxon>
        <taxon>Bacillati</taxon>
        <taxon>Actinomycetota</taxon>
        <taxon>Actinomycetes</taxon>
        <taxon>Mycobacteriales</taxon>
        <taxon>Gordoniaceae</taxon>
        <taxon>Gordonia</taxon>
    </lineage>
</organism>
<keyword evidence="2" id="KW-1185">Reference proteome</keyword>
<dbReference type="Proteomes" id="UP001501035">
    <property type="component" value="Unassembled WGS sequence"/>
</dbReference>
<name>A0ABP6LGE9_9ACTN</name>
<dbReference type="SUPFAM" id="SSF54285">
    <property type="entry name" value="MoaD/ThiS"/>
    <property type="match status" value="1"/>
</dbReference>
<comment type="caution">
    <text evidence="1">The sequence shown here is derived from an EMBL/GenBank/DDBJ whole genome shotgun (WGS) entry which is preliminary data.</text>
</comment>
<proteinExistence type="predicted"/>
<accession>A0ABP6LGE9</accession>
<reference evidence="2" key="1">
    <citation type="journal article" date="2019" name="Int. J. Syst. Evol. Microbiol.">
        <title>The Global Catalogue of Microorganisms (GCM) 10K type strain sequencing project: providing services to taxonomists for standard genome sequencing and annotation.</title>
        <authorList>
            <consortium name="The Broad Institute Genomics Platform"/>
            <consortium name="The Broad Institute Genome Sequencing Center for Infectious Disease"/>
            <person name="Wu L."/>
            <person name="Ma J."/>
        </authorList>
    </citation>
    <scope>NUCLEOTIDE SEQUENCE [LARGE SCALE GENOMIC DNA]</scope>
    <source>
        <strain evidence="2">JCM 14234</strain>
    </source>
</reference>